<feature type="compositionally biased region" description="Low complexity" evidence="1">
    <location>
        <begin position="1"/>
        <end position="25"/>
    </location>
</feature>
<evidence type="ECO:0000313" key="4">
    <source>
        <dbReference type="Proteomes" id="UP000681967"/>
    </source>
</evidence>
<dbReference type="EMBL" id="CAJOBI010223694">
    <property type="protein sequence ID" value="CAF5047705.1"/>
    <property type="molecule type" value="Genomic_DNA"/>
</dbReference>
<dbReference type="Proteomes" id="UP000681967">
    <property type="component" value="Unassembled WGS sequence"/>
</dbReference>
<protein>
    <submittedName>
        <fullName evidence="2">Uncharacterized protein</fullName>
    </submittedName>
</protein>
<organism evidence="2 4">
    <name type="scientific">Rotaria magnacalcarata</name>
    <dbReference type="NCBI Taxonomy" id="392030"/>
    <lineage>
        <taxon>Eukaryota</taxon>
        <taxon>Metazoa</taxon>
        <taxon>Spiralia</taxon>
        <taxon>Gnathifera</taxon>
        <taxon>Rotifera</taxon>
        <taxon>Eurotatoria</taxon>
        <taxon>Bdelloidea</taxon>
        <taxon>Philodinida</taxon>
        <taxon>Philodinidae</taxon>
        <taxon>Rotaria</taxon>
    </lineage>
</organism>
<name>A0A8S3CB84_9BILA</name>
<comment type="caution">
    <text evidence="2">The sequence shown here is derived from an EMBL/GenBank/DDBJ whole genome shotgun (WGS) entry which is preliminary data.</text>
</comment>
<sequence length="65" mass="6829">TLWTPTSVVSTPVSSQQPQISAAAPTAPPRTKTKATTTTTTATAARPPLPSHSHSHPTIQRSTRK</sequence>
<feature type="region of interest" description="Disordered" evidence="1">
    <location>
        <begin position="1"/>
        <end position="65"/>
    </location>
</feature>
<proteinExistence type="predicted"/>
<feature type="compositionally biased region" description="Low complexity" evidence="1">
    <location>
        <begin position="34"/>
        <end position="46"/>
    </location>
</feature>
<dbReference type="EMBL" id="CAJOBH010164542">
    <property type="protein sequence ID" value="CAF4890354.1"/>
    <property type="molecule type" value="Genomic_DNA"/>
</dbReference>
<evidence type="ECO:0000313" key="3">
    <source>
        <dbReference type="EMBL" id="CAF5047705.1"/>
    </source>
</evidence>
<evidence type="ECO:0000256" key="1">
    <source>
        <dbReference type="SAM" id="MobiDB-lite"/>
    </source>
</evidence>
<feature type="non-terminal residue" evidence="2">
    <location>
        <position position="1"/>
    </location>
</feature>
<accession>A0A8S3CB84</accession>
<evidence type="ECO:0000313" key="2">
    <source>
        <dbReference type="EMBL" id="CAF4890354.1"/>
    </source>
</evidence>
<gene>
    <name evidence="2" type="ORF">BYL167_LOCUS51733</name>
    <name evidence="3" type="ORF">SMN809_LOCUS59007</name>
</gene>
<dbReference type="Proteomes" id="UP000676336">
    <property type="component" value="Unassembled WGS sequence"/>
</dbReference>
<dbReference type="AlphaFoldDB" id="A0A8S3CB84"/>
<reference evidence="2" key="1">
    <citation type="submission" date="2021-02" db="EMBL/GenBank/DDBJ databases">
        <authorList>
            <person name="Nowell W R."/>
        </authorList>
    </citation>
    <scope>NUCLEOTIDE SEQUENCE</scope>
</reference>